<dbReference type="AlphaFoldDB" id="I2H262"/>
<evidence type="ECO:0008006" key="5">
    <source>
        <dbReference type="Google" id="ProtNLM"/>
    </source>
</evidence>
<proteinExistence type="predicted"/>
<dbReference type="GO" id="GO:0016255">
    <property type="term" value="P:attachment of GPI anchor to protein"/>
    <property type="evidence" value="ECO:0007669"/>
    <property type="project" value="EnsemblFungi"/>
</dbReference>
<evidence type="ECO:0000313" key="3">
    <source>
        <dbReference type="EMBL" id="CCH60464.1"/>
    </source>
</evidence>
<feature type="transmembrane region" description="Helical" evidence="2">
    <location>
        <begin position="619"/>
        <end position="642"/>
    </location>
</feature>
<keyword evidence="1" id="KW-0175">Coiled coil</keyword>
<organism evidence="3 4">
    <name type="scientific">Henningerozyma blattae (strain ATCC 34711 / CBS 6284 / DSM 70876 / NBRC 10599 / NRRL Y-10934 / UCD 77-7)</name>
    <name type="common">Yeast</name>
    <name type="synonym">Tetrapisispora blattae</name>
    <dbReference type="NCBI Taxonomy" id="1071380"/>
    <lineage>
        <taxon>Eukaryota</taxon>
        <taxon>Fungi</taxon>
        <taxon>Dikarya</taxon>
        <taxon>Ascomycota</taxon>
        <taxon>Saccharomycotina</taxon>
        <taxon>Saccharomycetes</taxon>
        <taxon>Saccharomycetales</taxon>
        <taxon>Saccharomycetaceae</taxon>
        <taxon>Henningerozyma</taxon>
    </lineage>
</organism>
<keyword evidence="2" id="KW-0472">Membrane</keyword>
<gene>
    <name evidence="3" type="primary">TBLA0C06720</name>
    <name evidence="3" type="ORF">TBLA_0C06720</name>
</gene>
<dbReference type="STRING" id="1071380.I2H262"/>
<dbReference type="eggNOG" id="KOG2407">
    <property type="taxonomic scope" value="Eukaryota"/>
</dbReference>
<dbReference type="GeneID" id="14495444"/>
<dbReference type="InParanoid" id="I2H262"/>
<dbReference type="Proteomes" id="UP000002866">
    <property type="component" value="Chromosome 3"/>
</dbReference>
<dbReference type="EMBL" id="HE806318">
    <property type="protein sequence ID" value="CCH60464.1"/>
    <property type="molecule type" value="Genomic_DNA"/>
</dbReference>
<keyword evidence="2" id="KW-1133">Transmembrane helix</keyword>
<dbReference type="KEGG" id="tbl:TBLA_0C06720"/>
<protein>
    <recommendedName>
        <fullName evidence="5">GPI transamidase component GPI16</fullName>
    </recommendedName>
</protein>
<dbReference type="FunCoup" id="I2H262">
    <property type="interactions" value="595"/>
</dbReference>
<dbReference type="PANTHER" id="PTHR12959:SF11">
    <property type="entry name" value="GPI TRANSAMIDASE COMPONENT PIG-T"/>
    <property type="match status" value="1"/>
</dbReference>
<dbReference type="OMA" id="NHGHYIG"/>
<keyword evidence="4" id="KW-1185">Reference proteome</keyword>
<evidence type="ECO:0000313" key="4">
    <source>
        <dbReference type="Proteomes" id="UP000002866"/>
    </source>
</evidence>
<name>I2H262_HENB6</name>
<evidence type="ECO:0000256" key="1">
    <source>
        <dbReference type="SAM" id="Coils"/>
    </source>
</evidence>
<sequence>MTRFEILVSANDENSLDDEVSLLLEDSTNAGSFGEETHVSIDIPQNQDLTDESHSSIEIEDEPIEIHDDNIVQESHEAKEDEEAKHAREERKQAQLKLMEQESQSYHEELQLQPLMNNHIRAGFVFQMTSNEFNFNDKSEFEYIHHGSIFPKSMRHILQETKSHALHLRFQRGKWDAEKWGALPDNGYYIGGSGAELWSSVEASDKNSAYGQWKILANSLSGMFCASLDALDSTHTIFPKYSFIENDFANNNFRSPVFNEQHDLFLLHGSLPNEPVCTENLTPLLKLLPTRGKVGLSSILDGHRVFDNPWHNLALDLNTICDDITKKCKYTLDIHLDMVFHIPTVQARNDRPIPKPLTGENLRCDYSKPYDAFQCFPLPDENSITYVLSDVFGKKINGSPLISSIPSKICLKAPKETWNFFIVVNDSVYGTDSNCFDLSDDNADKDQDFYIQSDNTDLIATEKSPISITRSLSDDNNVRTVFKNTNDYPLEILHLESVPWFMKLYLSTLTIQISNSSPKSLRNEDSLERTVNFTSIYYSPAIDRKTSNHLEYKLTIPQMSTVIISYSFDKSLLQFAEYPPDANHGFEIDSSIVTILSPMNYYVRSNTLLLLLSTPDFSMPYNVIILTSTVMCLIFGTLYNFLVKRMVPLKYADIYNKRDSPIAKLKTCMRKFI</sequence>
<dbReference type="OrthoDB" id="331263at2759"/>
<accession>I2H262</accession>
<dbReference type="RefSeq" id="XP_004179983.1">
    <property type="nucleotide sequence ID" value="XM_004179935.1"/>
</dbReference>
<keyword evidence="2" id="KW-0812">Transmembrane</keyword>
<dbReference type="InterPro" id="IPR007245">
    <property type="entry name" value="PIG-T"/>
</dbReference>
<evidence type="ECO:0000256" key="2">
    <source>
        <dbReference type="SAM" id="Phobius"/>
    </source>
</evidence>
<dbReference type="Pfam" id="PF04113">
    <property type="entry name" value="Gpi16"/>
    <property type="match status" value="1"/>
</dbReference>
<reference evidence="3 4" key="1">
    <citation type="journal article" date="2011" name="Proc. Natl. Acad. Sci. U.S.A.">
        <title>Evolutionary erosion of yeast sex chromosomes by mating-type switching accidents.</title>
        <authorList>
            <person name="Gordon J.L."/>
            <person name="Armisen D."/>
            <person name="Proux-Wera E."/>
            <person name="Oheigeartaigh S.S."/>
            <person name="Byrne K.P."/>
            <person name="Wolfe K.H."/>
        </authorList>
    </citation>
    <scope>NUCLEOTIDE SEQUENCE [LARGE SCALE GENOMIC DNA]</scope>
    <source>
        <strain evidence="4">ATCC 34711 / CBS 6284 / DSM 70876 / NBRC 10599 / NRRL Y-10934 / UCD 77-7</strain>
    </source>
</reference>
<dbReference type="PANTHER" id="PTHR12959">
    <property type="entry name" value="GPI TRANSAMIDASE COMPONENT PIG-T-RELATED"/>
    <property type="match status" value="1"/>
</dbReference>
<dbReference type="HOGENOM" id="CLU_021459_2_0_1"/>
<dbReference type="GO" id="GO:0042765">
    <property type="term" value="C:GPI-anchor transamidase complex"/>
    <property type="evidence" value="ECO:0007669"/>
    <property type="project" value="EnsemblFungi"/>
</dbReference>
<feature type="coiled-coil region" evidence="1">
    <location>
        <begin position="72"/>
        <end position="109"/>
    </location>
</feature>